<name>A0A841LFR8_9SPHN</name>
<sequence length="1399" mass="145768">MAEASTPAPRRRRRRHLFRALAAIGVLFTMAAVAVFVLVGTQFGRNRIVSWLPLLPFESGLGIRIDRVDGQLWGQARLHGLKLSDPQGVFLEAPLVDLDWRPMAYLRANRLDVRTLTAADVRLLRLPKLLPTQNETLLPDYDILIGNFAVDRLLLEAPVAGRRQLLRGLGSADIRAGRARISLAMDTLDSLGRPLADAADRLRLTLDAEPAKDQLELAAAIDAPRGGVITGLTGLDRPLTLRLTGDGGWTRWAGRLRVELENSNLADVAITGNDGRFSAQGAVIPSLLLGGVLGRALGPKLVVDANAGLGSTGTRDLSLQLSGPALRIDLRGRLAASSEVIEDGRIAVALLRPELLYPQASGDDVRMTARLAGTLADPLIDWTLTARSAGWGATILRGVRGAGIVRPAAQDDGPGIALPLTLMVARVDGVAATAAPLLTELRGEGALRWFEGKLTGQRLKLRSRRITATASVAVEPARAAWRIGVDGRLPGYAIEGLGSGDVAAALVVTPAGAGARVTGTARFNTTRMTSAALLKALGGLPVLTTAIDVSPDLALRMSGLTLASPALKLVGDASLTRTGALTLALQGNAGAYGPLTLRATGSSTAPALQLTLARPGLGIGLAGVRAAISRAGNDWLIDADANSNFGPVQLRGLLETAGPLAFTIENASILGLTGTGRAVVTPAGPLAGRIMLRGDGTSGTLLLSDAAGSQRFDLDATASNARLQLDVPLQIERGTLKAGVRLVDGGIEGSGDFAFTGVERDGVLLDATNGSFRYAAGRGTATLHANGTRTLPFALDSDVRFEGDRIQVGGKLLLGTLPVTLVGPAQIVRAGNDWVLEPVTLIAGAGRAELSGRWGAQSRLTGQLRAMPLSVLTAFAPSLDFDGLVSGRIDLSLAEGGTPRGSTDLTLAGLTRSGAASSSLRINVGLKAELGIGGTVARAIITRAGRTEGRAQLRVGALTGEGGLLERLYAAPVSGQVRFNGPAQALWGLGGNDAIDVRGPVSLAASLSGAVGDPQLAGTLRMAGGRVEATVLGAVIENVALDSRFNGSRLELTRFSGTAGRGGTITGTGGIDLSAERSFPLDIRLRVNNAQLLNRDDYAGTGSGTLRIATDEYGGVVSGNLTVNRATFRIGRAAVADVPVLAVTERNTRSLGRPVLAYAPPTRWLLNLDVKGDRQLFVSGVGIESEWRADLRIRGGAYTPELFGRVELVRGDYDFAGKRFALTRGDVRFQGGYPPDPVIDIAAESSTSGFTAQLAIAGTANKPAIRFSSVPALPEDEVLSRLLFGESVTNLSAFEAVQLAGALASLRSNGGGFNPINSVRKGLGIDRLRILPADQLTGRGTAVAAGQYIGRNVYVELATDAQGYTATNIEISITRSLAILSQVATLGGTGAALRWQRDY</sequence>
<feature type="transmembrane region" description="Helical" evidence="5">
    <location>
        <begin position="20"/>
        <end position="40"/>
    </location>
</feature>
<dbReference type="EMBL" id="JACIIV010000014">
    <property type="protein sequence ID" value="MBB6228022.1"/>
    <property type="molecule type" value="Genomic_DNA"/>
</dbReference>
<dbReference type="Proteomes" id="UP000538147">
    <property type="component" value="Unassembled WGS sequence"/>
</dbReference>
<dbReference type="RefSeq" id="WP_184199599.1">
    <property type="nucleotide sequence ID" value="NZ_JACIIV010000014.1"/>
</dbReference>
<comment type="caution">
    <text evidence="7">The sequence shown here is derived from an EMBL/GenBank/DDBJ whole genome shotgun (WGS) entry which is preliminary data.</text>
</comment>
<dbReference type="GO" id="GO:0009306">
    <property type="term" value="P:protein secretion"/>
    <property type="evidence" value="ECO:0007669"/>
    <property type="project" value="InterPro"/>
</dbReference>
<keyword evidence="2 5" id="KW-0812">Transmembrane</keyword>
<evidence type="ECO:0000256" key="5">
    <source>
        <dbReference type="SAM" id="Phobius"/>
    </source>
</evidence>
<dbReference type="GO" id="GO:0097347">
    <property type="term" value="C:TAM protein secretion complex"/>
    <property type="evidence" value="ECO:0007669"/>
    <property type="project" value="TreeGrafter"/>
</dbReference>
<dbReference type="GO" id="GO:0005886">
    <property type="term" value="C:plasma membrane"/>
    <property type="evidence" value="ECO:0007669"/>
    <property type="project" value="InterPro"/>
</dbReference>
<dbReference type="InterPro" id="IPR007452">
    <property type="entry name" value="TamB_C"/>
</dbReference>
<evidence type="ECO:0000313" key="8">
    <source>
        <dbReference type="Proteomes" id="UP000538147"/>
    </source>
</evidence>
<evidence type="ECO:0000259" key="6">
    <source>
        <dbReference type="Pfam" id="PF04357"/>
    </source>
</evidence>
<evidence type="ECO:0000256" key="4">
    <source>
        <dbReference type="ARBA" id="ARBA00023136"/>
    </source>
</evidence>
<keyword evidence="4 5" id="KW-0472">Membrane</keyword>
<keyword evidence="8" id="KW-1185">Reference proteome</keyword>
<dbReference type="PANTHER" id="PTHR36985:SF1">
    <property type="entry name" value="TRANSLOCATION AND ASSEMBLY MODULE SUBUNIT TAMB"/>
    <property type="match status" value="1"/>
</dbReference>
<accession>A0A841LFR8</accession>
<protein>
    <submittedName>
        <fullName evidence="7">Translocation and assembly module TamB</fullName>
    </submittedName>
</protein>
<gene>
    <name evidence="7" type="ORF">FHS79_002204</name>
</gene>
<dbReference type="Pfam" id="PF04357">
    <property type="entry name" value="TamB"/>
    <property type="match status" value="1"/>
</dbReference>
<reference evidence="7 8" key="1">
    <citation type="submission" date="2020-08" db="EMBL/GenBank/DDBJ databases">
        <title>Genomic Encyclopedia of Type Strains, Phase IV (KMG-IV): sequencing the most valuable type-strain genomes for metagenomic binning, comparative biology and taxonomic classification.</title>
        <authorList>
            <person name="Goeker M."/>
        </authorList>
    </citation>
    <scope>NUCLEOTIDE SEQUENCE [LARGE SCALE GENOMIC DNA]</scope>
    <source>
        <strain evidence="7 8">DSM 102189</strain>
    </source>
</reference>
<evidence type="ECO:0000313" key="7">
    <source>
        <dbReference type="EMBL" id="MBB6228022.1"/>
    </source>
</evidence>
<evidence type="ECO:0000256" key="2">
    <source>
        <dbReference type="ARBA" id="ARBA00022692"/>
    </source>
</evidence>
<dbReference type="PANTHER" id="PTHR36985">
    <property type="entry name" value="TRANSLOCATION AND ASSEMBLY MODULE SUBUNIT TAMB"/>
    <property type="match status" value="1"/>
</dbReference>
<comment type="subcellular location">
    <subcellularLocation>
        <location evidence="1">Membrane</location>
        <topology evidence="1">Single-pass membrane protein</topology>
    </subcellularLocation>
</comment>
<keyword evidence="3 5" id="KW-1133">Transmembrane helix</keyword>
<organism evidence="7 8">
    <name type="scientific">Polymorphobacter multimanifer</name>
    <dbReference type="NCBI Taxonomy" id="1070431"/>
    <lineage>
        <taxon>Bacteria</taxon>
        <taxon>Pseudomonadati</taxon>
        <taxon>Pseudomonadota</taxon>
        <taxon>Alphaproteobacteria</taxon>
        <taxon>Sphingomonadales</taxon>
        <taxon>Sphingosinicellaceae</taxon>
        <taxon>Polymorphobacter</taxon>
    </lineage>
</organism>
<feature type="domain" description="Translocation and assembly module TamB C-terminal" evidence="6">
    <location>
        <begin position="1055"/>
        <end position="1399"/>
    </location>
</feature>
<evidence type="ECO:0000256" key="1">
    <source>
        <dbReference type="ARBA" id="ARBA00004167"/>
    </source>
</evidence>
<proteinExistence type="predicted"/>
<evidence type="ECO:0000256" key="3">
    <source>
        <dbReference type="ARBA" id="ARBA00022989"/>
    </source>
</evidence>